<feature type="transmembrane region" description="Helical" evidence="1">
    <location>
        <begin position="12"/>
        <end position="33"/>
    </location>
</feature>
<accession>A0A101HF91</accession>
<keyword evidence="1" id="KW-0812">Transmembrane</keyword>
<dbReference type="EMBL" id="LGGO01000261">
    <property type="protein sequence ID" value="KUK75818.1"/>
    <property type="molecule type" value="Genomic_DNA"/>
</dbReference>
<sequence length="72" mass="8223">MKKVKAYTLMEMLIVMSIMIIVLSLGVYSYIAYIETTKYNQDVANLQSDITAMQRASMLFKKDADDGWVYGV</sequence>
<dbReference type="InterPro" id="IPR045584">
    <property type="entry name" value="Pilin-like"/>
</dbReference>
<dbReference type="InterPro" id="IPR012902">
    <property type="entry name" value="N_methyl_site"/>
</dbReference>
<evidence type="ECO:0000256" key="1">
    <source>
        <dbReference type="SAM" id="Phobius"/>
    </source>
</evidence>
<keyword evidence="1" id="KW-0472">Membrane</keyword>
<dbReference type="Gene3D" id="3.30.700.10">
    <property type="entry name" value="Glycoprotein, Type 4 Pilin"/>
    <property type="match status" value="1"/>
</dbReference>
<gene>
    <name evidence="2" type="ORF">XD93_1245</name>
</gene>
<evidence type="ECO:0000313" key="3">
    <source>
        <dbReference type="Proteomes" id="UP000053904"/>
    </source>
</evidence>
<proteinExistence type="predicted"/>
<name>A0A101HF91_9BACT</name>
<protein>
    <submittedName>
        <fullName evidence="2">Prepilin-type cleavage/methylation, N-terminal</fullName>
    </submittedName>
</protein>
<dbReference type="SUPFAM" id="SSF54523">
    <property type="entry name" value="Pili subunits"/>
    <property type="match status" value="1"/>
</dbReference>
<dbReference type="Pfam" id="PF07963">
    <property type="entry name" value="N_methyl"/>
    <property type="match status" value="1"/>
</dbReference>
<organism evidence="2 3">
    <name type="scientific">candidate division WS6 bacterium 34_10</name>
    <dbReference type="NCBI Taxonomy" id="1641389"/>
    <lineage>
        <taxon>Bacteria</taxon>
        <taxon>Candidatus Dojkabacteria</taxon>
    </lineage>
</organism>
<feature type="non-terminal residue" evidence="2">
    <location>
        <position position="72"/>
    </location>
</feature>
<reference evidence="3" key="1">
    <citation type="journal article" date="2015" name="MBio">
        <title>Genome-Resolved Metagenomic Analysis Reveals Roles for Candidate Phyla and Other Microbial Community Members in Biogeochemical Transformations in Oil Reservoirs.</title>
        <authorList>
            <person name="Hu P."/>
            <person name="Tom L."/>
            <person name="Singh A."/>
            <person name="Thomas B.C."/>
            <person name="Baker B.J."/>
            <person name="Piceno Y.M."/>
            <person name="Andersen G.L."/>
            <person name="Banfield J.F."/>
        </authorList>
    </citation>
    <scope>NUCLEOTIDE SEQUENCE [LARGE SCALE GENOMIC DNA]</scope>
</reference>
<dbReference type="Proteomes" id="UP000053904">
    <property type="component" value="Unassembled WGS sequence"/>
</dbReference>
<dbReference type="AlphaFoldDB" id="A0A101HF91"/>
<keyword evidence="1" id="KW-1133">Transmembrane helix</keyword>
<comment type="caution">
    <text evidence="2">The sequence shown here is derived from an EMBL/GenBank/DDBJ whole genome shotgun (WGS) entry which is preliminary data.</text>
</comment>
<evidence type="ECO:0000313" key="2">
    <source>
        <dbReference type="EMBL" id="KUK75818.1"/>
    </source>
</evidence>